<evidence type="ECO:0000256" key="6">
    <source>
        <dbReference type="RuleBase" id="RU363053"/>
    </source>
</evidence>
<reference evidence="7" key="2">
    <citation type="journal article" date="2023" name="Commun. Biol.">
        <title>Intrasexual cuticular hydrocarbon dimorphism in a wasp sheds light on hydrocarbon biosynthesis genes in Hymenoptera.</title>
        <authorList>
            <person name="Moris V.C."/>
            <person name="Podsiadlowski L."/>
            <person name="Martin S."/>
            <person name="Oeyen J.P."/>
            <person name="Donath A."/>
            <person name="Petersen M."/>
            <person name="Wilbrandt J."/>
            <person name="Misof B."/>
            <person name="Liedtke D."/>
            <person name="Thamm M."/>
            <person name="Scheiner R."/>
            <person name="Schmitt T."/>
            <person name="Niehuis O."/>
        </authorList>
    </citation>
    <scope>NUCLEOTIDE SEQUENCE</scope>
    <source>
        <strain evidence="7">GBR_01_08_01A</strain>
    </source>
</reference>
<sequence length="212" mass="24580">MHILRKLFGRYLLVTNTVSCGVMMAAGDLIQQRREHWRRYQYSDYFSSGGTARVIAASPEEDVKDTHEKETTDVTALYEHNYVRTRNMTLVGLIQGPFHHCFYGLLEKIAPGKAAKSVIKKTFLDQLIASPTCLIIFFGGLGLMERDEIEEACREIKVKLIDAWKVDCCFWPPAQCVNFLFVPLQYRVLYTNFMTMVYDIFLSYIKYDAHYD</sequence>
<dbReference type="GO" id="GO:0005739">
    <property type="term" value="C:mitochondrion"/>
    <property type="evidence" value="ECO:0007669"/>
    <property type="project" value="TreeGrafter"/>
</dbReference>
<comment type="caution">
    <text evidence="7">The sequence shown here is derived from an EMBL/GenBank/DDBJ whole genome shotgun (WGS) entry which is preliminary data.</text>
</comment>
<evidence type="ECO:0000256" key="3">
    <source>
        <dbReference type="ARBA" id="ARBA00022692"/>
    </source>
</evidence>
<keyword evidence="3" id="KW-0812">Transmembrane</keyword>
<dbReference type="AlphaFoldDB" id="A0AAD9VVF0"/>
<dbReference type="GO" id="GO:0016020">
    <property type="term" value="C:membrane"/>
    <property type="evidence" value="ECO:0007669"/>
    <property type="project" value="UniProtKB-SubCell"/>
</dbReference>
<dbReference type="Proteomes" id="UP001258017">
    <property type="component" value="Unassembled WGS sequence"/>
</dbReference>
<name>A0AAD9VVF0_9HYME</name>
<organism evidence="7 8">
    <name type="scientific">Odynerus spinipes</name>
    <dbReference type="NCBI Taxonomy" id="1348599"/>
    <lineage>
        <taxon>Eukaryota</taxon>
        <taxon>Metazoa</taxon>
        <taxon>Ecdysozoa</taxon>
        <taxon>Arthropoda</taxon>
        <taxon>Hexapoda</taxon>
        <taxon>Insecta</taxon>
        <taxon>Pterygota</taxon>
        <taxon>Neoptera</taxon>
        <taxon>Endopterygota</taxon>
        <taxon>Hymenoptera</taxon>
        <taxon>Apocrita</taxon>
        <taxon>Aculeata</taxon>
        <taxon>Vespoidea</taxon>
        <taxon>Vespidae</taxon>
        <taxon>Eumeninae</taxon>
        <taxon>Odynerus</taxon>
    </lineage>
</organism>
<evidence type="ECO:0000256" key="1">
    <source>
        <dbReference type="ARBA" id="ARBA00004141"/>
    </source>
</evidence>
<evidence type="ECO:0008006" key="9">
    <source>
        <dbReference type="Google" id="ProtNLM"/>
    </source>
</evidence>
<evidence type="ECO:0000256" key="2">
    <source>
        <dbReference type="ARBA" id="ARBA00006824"/>
    </source>
</evidence>
<proteinExistence type="inferred from homology"/>
<reference evidence="7" key="1">
    <citation type="submission" date="2021-08" db="EMBL/GenBank/DDBJ databases">
        <authorList>
            <person name="Misof B."/>
            <person name="Oliver O."/>
            <person name="Podsiadlowski L."/>
            <person name="Donath A."/>
            <person name="Peters R."/>
            <person name="Mayer C."/>
            <person name="Rust J."/>
            <person name="Gunkel S."/>
            <person name="Lesny P."/>
            <person name="Martin S."/>
            <person name="Oeyen J.P."/>
            <person name="Petersen M."/>
            <person name="Panagiotis P."/>
            <person name="Wilbrandt J."/>
            <person name="Tanja T."/>
        </authorList>
    </citation>
    <scope>NUCLEOTIDE SEQUENCE</scope>
    <source>
        <strain evidence="7">GBR_01_08_01A</strain>
        <tissue evidence="7">Thorax + abdomen</tissue>
    </source>
</reference>
<comment type="similarity">
    <text evidence="2 6">Belongs to the peroxisomal membrane protein PXMP2/4 family.</text>
</comment>
<evidence type="ECO:0000256" key="5">
    <source>
        <dbReference type="ARBA" id="ARBA00023136"/>
    </source>
</evidence>
<keyword evidence="8" id="KW-1185">Reference proteome</keyword>
<comment type="subcellular location">
    <subcellularLocation>
        <location evidence="1">Membrane</location>
        <topology evidence="1">Multi-pass membrane protein</topology>
    </subcellularLocation>
</comment>
<dbReference type="PANTHER" id="PTHR11266:SF81">
    <property type="entry name" value="GH12661P-RELATED"/>
    <property type="match status" value="1"/>
</dbReference>
<dbReference type="EMBL" id="JAIFRP010000006">
    <property type="protein sequence ID" value="KAK2587567.1"/>
    <property type="molecule type" value="Genomic_DNA"/>
</dbReference>
<evidence type="ECO:0000313" key="8">
    <source>
        <dbReference type="Proteomes" id="UP001258017"/>
    </source>
</evidence>
<protein>
    <recommendedName>
        <fullName evidence="9">Mpv17-like protein 2</fullName>
    </recommendedName>
</protein>
<evidence type="ECO:0000256" key="4">
    <source>
        <dbReference type="ARBA" id="ARBA00022989"/>
    </source>
</evidence>
<evidence type="ECO:0000313" key="7">
    <source>
        <dbReference type="EMBL" id="KAK2587567.1"/>
    </source>
</evidence>
<accession>A0AAD9VVF0</accession>
<keyword evidence="5" id="KW-0472">Membrane</keyword>
<keyword evidence="4" id="KW-1133">Transmembrane helix</keyword>
<dbReference type="InterPro" id="IPR007248">
    <property type="entry name" value="Mpv17_PMP22"/>
</dbReference>
<dbReference type="PANTHER" id="PTHR11266">
    <property type="entry name" value="PEROXISOMAL MEMBRANE PROTEIN 2, PXMP2 MPV17"/>
    <property type="match status" value="1"/>
</dbReference>
<dbReference type="Pfam" id="PF04117">
    <property type="entry name" value="Mpv17_PMP22"/>
    <property type="match status" value="1"/>
</dbReference>
<gene>
    <name evidence="7" type="ORF">KPH14_003695</name>
</gene>
<dbReference type="GO" id="GO:0061668">
    <property type="term" value="P:mitochondrial ribosome assembly"/>
    <property type="evidence" value="ECO:0007669"/>
    <property type="project" value="TreeGrafter"/>
</dbReference>